<dbReference type="Gene3D" id="3.30.200.20">
    <property type="entry name" value="Phosphorylase Kinase, domain 1"/>
    <property type="match status" value="1"/>
</dbReference>
<evidence type="ECO:0000256" key="8">
    <source>
        <dbReference type="ARBA" id="ARBA00022737"/>
    </source>
</evidence>
<keyword evidence="10" id="KW-0418">Kinase</keyword>
<evidence type="ECO:0000256" key="17">
    <source>
        <dbReference type="SAM" id="Phobius"/>
    </source>
</evidence>
<comment type="similarity">
    <text evidence="3">Belongs to the protein kinase superfamily. Ser/Thr protein kinase family.</text>
</comment>
<dbReference type="Pfam" id="PF00069">
    <property type="entry name" value="Pkinase"/>
    <property type="match status" value="1"/>
</dbReference>
<dbReference type="InterPro" id="IPR008271">
    <property type="entry name" value="Ser/Thr_kinase_AS"/>
</dbReference>
<keyword evidence="9 16" id="KW-0547">Nucleotide-binding</keyword>
<dbReference type="GeneID" id="125423294"/>
<dbReference type="Pfam" id="PF00560">
    <property type="entry name" value="LRR_1"/>
    <property type="match status" value="3"/>
</dbReference>
<evidence type="ECO:0000256" key="12">
    <source>
        <dbReference type="ARBA" id="ARBA00022989"/>
    </source>
</evidence>
<name>A0ABM4A5J2_ZIZJJ</name>
<keyword evidence="7 18" id="KW-0732">Signal</keyword>
<dbReference type="PROSITE" id="PS50011">
    <property type="entry name" value="PROTEIN_KINASE_DOM"/>
    <property type="match status" value="1"/>
</dbReference>
<keyword evidence="5" id="KW-0808">Transferase</keyword>
<evidence type="ECO:0000256" key="14">
    <source>
        <dbReference type="ARBA" id="ARBA00023170"/>
    </source>
</evidence>
<keyword evidence="13 17" id="KW-0472">Membrane</keyword>
<evidence type="ECO:0000313" key="20">
    <source>
        <dbReference type="Proteomes" id="UP001652623"/>
    </source>
</evidence>
<dbReference type="PROSITE" id="PS00108">
    <property type="entry name" value="PROTEIN_KINASE_ST"/>
    <property type="match status" value="1"/>
</dbReference>
<dbReference type="InterPro" id="IPR013210">
    <property type="entry name" value="LRR_N_plant-typ"/>
</dbReference>
<dbReference type="InterPro" id="IPR032675">
    <property type="entry name" value="LRR_dom_sf"/>
</dbReference>
<keyword evidence="20" id="KW-1185">Reference proteome</keyword>
<dbReference type="InterPro" id="IPR003591">
    <property type="entry name" value="Leu-rich_rpt_typical-subtyp"/>
</dbReference>
<dbReference type="SMART" id="SM00365">
    <property type="entry name" value="LRR_SD22"/>
    <property type="match status" value="5"/>
</dbReference>
<keyword evidence="8" id="KW-0677">Repeat</keyword>
<dbReference type="SMART" id="SM00220">
    <property type="entry name" value="S_TKc"/>
    <property type="match status" value="1"/>
</dbReference>
<evidence type="ECO:0000256" key="11">
    <source>
        <dbReference type="ARBA" id="ARBA00022840"/>
    </source>
</evidence>
<dbReference type="PROSITE" id="PS51450">
    <property type="entry name" value="LRR"/>
    <property type="match status" value="1"/>
</dbReference>
<evidence type="ECO:0000256" key="4">
    <source>
        <dbReference type="ARBA" id="ARBA00022614"/>
    </source>
</evidence>
<sequence>MDISVLIILLERLMIHIFIFQFASSSSSLSSSSKTNNNTDMLALLALKSKIQLPSNSSMLGSWNTNTNTSFCKWVGVSCGPRHQRVTVLNISFMNIHGTISPHVGNLSFLRILNLDTNSFRGPIPITVGRLRRLRVLNLRENQLEGTIPWTINSQSLNSLEILNLQYNNLVGNLPSSLFNISTLKEIVLSFNRFSGNIPNDMCHMLPKLEMVYLSNNPLSGHIPTSLCHCKNLKQLELGENGLTGSIPTHLGCLRELEYMSFAINQLTGTIPASLGNLSKLEELDLDTNILRGEIPPELGQLSGLKILALEDNNLSGRSPLTIFNLSSIEIISLAFNNLSGNVLEELNGFRLPKLREMYLNANGFSGRIPDSISNASMLTLFEISKNSFSGPVPMTLGSLPHLGFFNIQTNKLTNNPTQTELQFLTGLTQCRRLRLLSISGNPMKGALPGSIGNFSNSLQKFYAAESQIQGNLPYQIGNISGLLDLQLQNNNLSGTIPSSFGNLHKLQQLYLQDNRIVGNLSHEVCPLTSLGYLDLGLNSLSGPIPSCIGNLTGITSISLSSNAFTSIPQNIWSLSNAWFINFSDNSVTGYLPAEIGNLVNLQILDLSKNQLSASIPGILSKLKMLQQLNLSDNAFQGIIPTSIGDLASLASIDLSSNNLSGIIPKSLEKLHYLRHLNLSFNMLSGSVPNNGAFANFTIKSFMGNLDLCGNSKLRLPPCPDTTPSRPRKALMFWLKYVLPPIAALILGALLLLVYVKYWRKSKNQPTSEIDSSIRFGHKHISYYELLSATNNLNEANLLGSGSFGSVYKGTMSDGEIVAVKVFNLEVEGAATSFDRECLVLRNVRHRNLVKIISSCSNLDFRALVLQYMPNGSLGKWLCNQGQNCLDILKRMDIMIDVASGLEYLHNGYSEPIVHCDLKPSNILLDEDMVAHVGDFGIAKILAKYKSMTQTATLGTMGYIAPEFGLQGRVSPKGDVYSYGIMLMETFTRKNPRDEMFVGGLSLRQWVISVYPDRVTEILDTSLWTGYGEATINAAMDSLTHCFSSIIELALHCSGDLPEERPNMTDTLVKLKKMKHNLVQHLSRFNRQ</sequence>
<keyword evidence="11 16" id="KW-0067">ATP-binding</keyword>
<reference evidence="21" key="1">
    <citation type="submission" date="2025-08" db="UniProtKB">
        <authorList>
            <consortium name="RefSeq"/>
        </authorList>
    </citation>
    <scope>IDENTIFICATION</scope>
    <source>
        <tissue evidence="21">Seedling</tissue>
    </source>
</reference>
<dbReference type="Pfam" id="PF08263">
    <property type="entry name" value="LRRNT_2"/>
    <property type="match status" value="1"/>
</dbReference>
<evidence type="ECO:0000256" key="6">
    <source>
        <dbReference type="ARBA" id="ARBA00022692"/>
    </source>
</evidence>
<evidence type="ECO:0000256" key="13">
    <source>
        <dbReference type="ARBA" id="ARBA00023136"/>
    </source>
</evidence>
<organism evidence="20 21">
    <name type="scientific">Ziziphus jujuba</name>
    <name type="common">Chinese jujube</name>
    <name type="synonym">Ziziphus sativa</name>
    <dbReference type="NCBI Taxonomy" id="326968"/>
    <lineage>
        <taxon>Eukaryota</taxon>
        <taxon>Viridiplantae</taxon>
        <taxon>Streptophyta</taxon>
        <taxon>Embryophyta</taxon>
        <taxon>Tracheophyta</taxon>
        <taxon>Spermatophyta</taxon>
        <taxon>Magnoliopsida</taxon>
        <taxon>eudicotyledons</taxon>
        <taxon>Gunneridae</taxon>
        <taxon>Pentapetalae</taxon>
        <taxon>rosids</taxon>
        <taxon>fabids</taxon>
        <taxon>Rosales</taxon>
        <taxon>Rhamnaceae</taxon>
        <taxon>Paliureae</taxon>
        <taxon>Ziziphus</taxon>
    </lineage>
</organism>
<keyword evidence="14" id="KW-0675">Receptor</keyword>
<feature type="chain" id="PRO_5047514205" evidence="18">
    <location>
        <begin position="26"/>
        <end position="1088"/>
    </location>
</feature>
<comment type="subcellular location">
    <subcellularLocation>
        <location evidence="1">Cell membrane</location>
        <topology evidence="1">Single-pass membrane protein</topology>
    </subcellularLocation>
    <subcellularLocation>
        <location evidence="2">Membrane</location>
        <topology evidence="2">Single-pass type I membrane protein</topology>
    </subcellularLocation>
</comment>
<keyword evidence="4" id="KW-0433">Leucine-rich repeat</keyword>
<dbReference type="RefSeq" id="XP_060671992.1">
    <property type="nucleotide sequence ID" value="XM_060816009.1"/>
</dbReference>
<accession>A0ABM4A5J2</accession>
<dbReference type="PANTHER" id="PTHR27000">
    <property type="entry name" value="LEUCINE-RICH REPEAT RECEPTOR-LIKE PROTEIN KINASE FAMILY PROTEIN-RELATED"/>
    <property type="match status" value="1"/>
</dbReference>
<dbReference type="Pfam" id="PF23598">
    <property type="entry name" value="LRR_14"/>
    <property type="match status" value="1"/>
</dbReference>
<evidence type="ECO:0000256" key="10">
    <source>
        <dbReference type="ARBA" id="ARBA00022777"/>
    </source>
</evidence>
<dbReference type="InterPro" id="IPR011009">
    <property type="entry name" value="Kinase-like_dom_sf"/>
</dbReference>
<evidence type="ECO:0000256" key="18">
    <source>
        <dbReference type="SAM" id="SignalP"/>
    </source>
</evidence>
<gene>
    <name evidence="21" type="primary">LOC125423294</name>
</gene>
<evidence type="ECO:0000256" key="2">
    <source>
        <dbReference type="ARBA" id="ARBA00004479"/>
    </source>
</evidence>
<dbReference type="InterPro" id="IPR001611">
    <property type="entry name" value="Leu-rich_rpt"/>
</dbReference>
<dbReference type="Proteomes" id="UP001652623">
    <property type="component" value="Chromosome 3"/>
</dbReference>
<evidence type="ECO:0000259" key="19">
    <source>
        <dbReference type="PROSITE" id="PS50011"/>
    </source>
</evidence>
<keyword evidence="15" id="KW-0325">Glycoprotein</keyword>
<evidence type="ECO:0000256" key="3">
    <source>
        <dbReference type="ARBA" id="ARBA00008684"/>
    </source>
</evidence>
<dbReference type="Pfam" id="PF13855">
    <property type="entry name" value="LRR_8"/>
    <property type="match status" value="1"/>
</dbReference>
<dbReference type="PROSITE" id="PS00107">
    <property type="entry name" value="PROTEIN_KINASE_ATP"/>
    <property type="match status" value="1"/>
</dbReference>
<dbReference type="InterPro" id="IPR055414">
    <property type="entry name" value="LRR_R13L4/SHOC2-like"/>
</dbReference>
<dbReference type="CDD" id="cd14066">
    <property type="entry name" value="STKc_IRAK"/>
    <property type="match status" value="1"/>
</dbReference>
<evidence type="ECO:0000256" key="1">
    <source>
        <dbReference type="ARBA" id="ARBA00004162"/>
    </source>
</evidence>
<evidence type="ECO:0000256" key="7">
    <source>
        <dbReference type="ARBA" id="ARBA00022729"/>
    </source>
</evidence>
<keyword evidence="12 17" id="KW-1133">Transmembrane helix</keyword>
<feature type="signal peptide" evidence="18">
    <location>
        <begin position="1"/>
        <end position="25"/>
    </location>
</feature>
<keyword evidence="6 17" id="KW-0812">Transmembrane</keyword>
<dbReference type="Gene3D" id="3.80.10.10">
    <property type="entry name" value="Ribonuclease Inhibitor"/>
    <property type="match status" value="5"/>
</dbReference>
<dbReference type="SUPFAM" id="SSF52047">
    <property type="entry name" value="RNI-like"/>
    <property type="match status" value="2"/>
</dbReference>
<proteinExistence type="inferred from homology"/>
<dbReference type="InterPro" id="IPR017441">
    <property type="entry name" value="Protein_kinase_ATP_BS"/>
</dbReference>
<dbReference type="SUPFAM" id="SSF56112">
    <property type="entry name" value="Protein kinase-like (PK-like)"/>
    <property type="match status" value="1"/>
</dbReference>
<dbReference type="InterPro" id="IPR000719">
    <property type="entry name" value="Prot_kinase_dom"/>
</dbReference>
<dbReference type="SMART" id="SM00369">
    <property type="entry name" value="LRR_TYP"/>
    <property type="match status" value="11"/>
</dbReference>
<dbReference type="Gene3D" id="1.10.510.10">
    <property type="entry name" value="Transferase(Phosphotransferase) domain 1"/>
    <property type="match status" value="1"/>
</dbReference>
<evidence type="ECO:0000256" key="16">
    <source>
        <dbReference type="PROSITE-ProRule" id="PRU10141"/>
    </source>
</evidence>
<feature type="domain" description="Protein kinase" evidence="19">
    <location>
        <begin position="793"/>
        <end position="1079"/>
    </location>
</feature>
<evidence type="ECO:0000313" key="21">
    <source>
        <dbReference type="RefSeq" id="XP_060671992.1"/>
    </source>
</evidence>
<evidence type="ECO:0000256" key="5">
    <source>
        <dbReference type="ARBA" id="ARBA00022679"/>
    </source>
</evidence>
<feature type="transmembrane region" description="Helical" evidence="17">
    <location>
        <begin position="734"/>
        <end position="756"/>
    </location>
</feature>
<evidence type="ECO:0000256" key="9">
    <source>
        <dbReference type="ARBA" id="ARBA00022741"/>
    </source>
</evidence>
<evidence type="ECO:0000256" key="15">
    <source>
        <dbReference type="ARBA" id="ARBA00023180"/>
    </source>
</evidence>
<protein>
    <submittedName>
        <fullName evidence="21">Receptor kinase-like protein Xa21</fullName>
    </submittedName>
</protein>
<dbReference type="PANTHER" id="PTHR27000:SF771">
    <property type="entry name" value="LRR RECEPTOR-LIKE SERINE_THREONINE-PROTEIN KINASE FLS2"/>
    <property type="match status" value="1"/>
</dbReference>
<feature type="binding site" evidence="16">
    <location>
        <position position="821"/>
    </location>
    <ligand>
        <name>ATP</name>
        <dbReference type="ChEBI" id="CHEBI:30616"/>
    </ligand>
</feature>